<dbReference type="InterPro" id="IPR013698">
    <property type="entry name" value="Squalene_epoxidase"/>
</dbReference>
<feature type="transmembrane region" description="Helical" evidence="10">
    <location>
        <begin position="483"/>
        <end position="501"/>
    </location>
</feature>
<comment type="function">
    <text evidence="10">Catalyzes the stereospecific oxidation of squalene to (S)-2,3-epoxysqualene, and is considered to be a rate-limiting enzyme in steroid biosynthesis.</text>
</comment>
<dbReference type="Pfam" id="PF08491">
    <property type="entry name" value="SE"/>
    <property type="match status" value="1"/>
</dbReference>
<dbReference type="UniPathway" id="UPA00767">
    <property type="reaction ID" value="UER00752"/>
</dbReference>
<dbReference type="GO" id="GO:0005789">
    <property type="term" value="C:endoplasmic reticulum membrane"/>
    <property type="evidence" value="ECO:0007669"/>
    <property type="project" value="UniProtKB-SubCell"/>
</dbReference>
<keyword evidence="8 10" id="KW-0560">Oxidoreductase</keyword>
<evidence type="ECO:0000313" key="13">
    <source>
        <dbReference type="Proteomes" id="UP000310189"/>
    </source>
</evidence>
<evidence type="ECO:0000259" key="11">
    <source>
        <dbReference type="Pfam" id="PF08491"/>
    </source>
</evidence>
<sequence length="507" mass="56098">MESESTHFDAIVVGAGIAGPPLAAALSRRHRVLLVERDWTEPDRSECVECSFYKHFLTCSQLLQPGGVRALNELGFGDCLNDIDSVPVHGYCVIYNKEQVPIPYIVNKETSERYQGRSFHHGRFIQRLRQSAKQKKGVSTLQATVKSLLIDKEDTVHGIVTADGTQYTAPVTFIADGCFSNLRKSALKVAAPARTCSWFVGLILHDCSLPMQHHGNVILGDDHACVLLYQIGSNDVRILMDVRGPRPSIPTLPEHIKKSILPHLPPSTHQPLLNALNDPEQRLRIMPNSYMRPSARESNTRRGVVLVGDAHNQRHPLTGGGMTCALTDVNTLTRELGVRGGEEEVDAVDLRNWHAVQKCLHRWDSKRRSTAGTVNTLSMALYDLFSGDDDDLKVLRQGCFKYFLQGGDCIDGPVGLLSAVTPEPLVLFYHFFAVAFKSIAVLYSTTSSNVLVTTLRAIHVLKTACIVLLPTMVMELVPYPHHILKVILFSAFFILGVSIYVQSSLSS</sequence>
<gene>
    <name evidence="12" type="ORF">E3P99_02910</name>
</gene>
<evidence type="ECO:0000256" key="4">
    <source>
        <dbReference type="ARBA" id="ARBA00012312"/>
    </source>
</evidence>
<comment type="cofactor">
    <cofactor evidence="1 10">
        <name>FAD</name>
        <dbReference type="ChEBI" id="CHEBI:57692"/>
    </cofactor>
</comment>
<evidence type="ECO:0000256" key="6">
    <source>
        <dbReference type="ARBA" id="ARBA00022827"/>
    </source>
</evidence>
<organism evidence="12 13">
    <name type="scientific">Wallemia hederae</name>
    <dbReference type="NCBI Taxonomy" id="1540922"/>
    <lineage>
        <taxon>Eukaryota</taxon>
        <taxon>Fungi</taxon>
        <taxon>Dikarya</taxon>
        <taxon>Basidiomycota</taxon>
        <taxon>Wallemiomycotina</taxon>
        <taxon>Wallemiomycetes</taxon>
        <taxon>Wallemiales</taxon>
        <taxon>Wallemiaceae</taxon>
        <taxon>Wallemia</taxon>
    </lineage>
</organism>
<feature type="domain" description="Squalene epoxidase" evidence="11">
    <location>
        <begin position="169"/>
        <end position="446"/>
    </location>
</feature>
<dbReference type="Gene3D" id="3.50.50.60">
    <property type="entry name" value="FAD/NAD(P)-binding domain"/>
    <property type="match status" value="1"/>
</dbReference>
<dbReference type="InterPro" id="IPR040125">
    <property type="entry name" value="Squalene_monox"/>
</dbReference>
<comment type="subcellular location">
    <subcellularLocation>
        <location evidence="10">Endoplasmic reticulum membrane</location>
        <topology evidence="10">Multi-pass membrane protein</topology>
    </subcellularLocation>
    <subcellularLocation>
        <location evidence="2">Microsome membrane</location>
        <topology evidence="2">Multi-pass membrane protein</topology>
    </subcellularLocation>
</comment>
<keyword evidence="10" id="KW-0812">Transmembrane</keyword>
<reference evidence="12 13" key="1">
    <citation type="submission" date="2019-03" db="EMBL/GenBank/DDBJ databases">
        <title>Sequencing 23 genomes of Wallemia ichthyophaga.</title>
        <authorList>
            <person name="Gostincar C."/>
        </authorList>
    </citation>
    <scope>NUCLEOTIDE SEQUENCE [LARGE SCALE GENOMIC DNA]</scope>
    <source>
        <strain evidence="12 13">EXF-5753</strain>
    </source>
</reference>
<keyword evidence="10" id="KW-0256">Endoplasmic reticulum</keyword>
<comment type="catalytic activity">
    <reaction evidence="10">
        <text>squalene + reduced [NADPH--hemoprotein reductase] + O2 = (S)-2,3-epoxysqualene + oxidized [NADPH--hemoprotein reductase] + H2O + H(+)</text>
        <dbReference type="Rhea" id="RHEA:25282"/>
        <dbReference type="Rhea" id="RHEA-COMP:11964"/>
        <dbReference type="Rhea" id="RHEA-COMP:11965"/>
        <dbReference type="ChEBI" id="CHEBI:15377"/>
        <dbReference type="ChEBI" id="CHEBI:15378"/>
        <dbReference type="ChEBI" id="CHEBI:15379"/>
        <dbReference type="ChEBI" id="CHEBI:15440"/>
        <dbReference type="ChEBI" id="CHEBI:15441"/>
        <dbReference type="ChEBI" id="CHEBI:57618"/>
        <dbReference type="ChEBI" id="CHEBI:58210"/>
        <dbReference type="EC" id="1.14.14.17"/>
    </reaction>
</comment>
<evidence type="ECO:0000256" key="2">
    <source>
        <dbReference type="ARBA" id="ARBA00004154"/>
    </source>
</evidence>
<comment type="similarity">
    <text evidence="3 10">Belongs to the squalene monooxygenase family.</text>
</comment>
<protein>
    <recommendedName>
        <fullName evidence="4 10">Squalene monooxygenase</fullName>
        <ecNumber evidence="4 10">1.14.14.17</ecNumber>
    </recommendedName>
</protein>
<dbReference type="Proteomes" id="UP000310189">
    <property type="component" value="Unassembled WGS sequence"/>
</dbReference>
<keyword evidence="10" id="KW-1133">Transmembrane helix</keyword>
<keyword evidence="5 10" id="KW-0285">Flavoprotein</keyword>
<evidence type="ECO:0000256" key="8">
    <source>
        <dbReference type="ARBA" id="ARBA00023002"/>
    </source>
</evidence>
<keyword evidence="7" id="KW-0492">Microsome</keyword>
<evidence type="ECO:0000256" key="5">
    <source>
        <dbReference type="ARBA" id="ARBA00022630"/>
    </source>
</evidence>
<name>A0A4T0FM79_9BASI</name>
<dbReference type="SUPFAM" id="SSF51905">
    <property type="entry name" value="FAD/NAD(P)-binding domain"/>
    <property type="match status" value="1"/>
</dbReference>
<evidence type="ECO:0000313" key="12">
    <source>
        <dbReference type="EMBL" id="TIA87866.1"/>
    </source>
</evidence>
<comment type="caution">
    <text evidence="12">The sequence shown here is derived from an EMBL/GenBank/DDBJ whole genome shotgun (WGS) entry which is preliminary data.</text>
</comment>
<evidence type="ECO:0000256" key="3">
    <source>
        <dbReference type="ARBA" id="ARBA00008802"/>
    </source>
</evidence>
<evidence type="ECO:0000256" key="7">
    <source>
        <dbReference type="ARBA" id="ARBA00022848"/>
    </source>
</evidence>
<dbReference type="PANTHER" id="PTHR10835:SF0">
    <property type="entry name" value="SQUALENE MONOOXYGENASE"/>
    <property type="match status" value="1"/>
</dbReference>
<keyword evidence="6 10" id="KW-0274">FAD</keyword>
<feature type="transmembrane region" description="Helical" evidence="10">
    <location>
        <begin position="427"/>
        <end position="445"/>
    </location>
</feature>
<dbReference type="PRINTS" id="PR00420">
    <property type="entry name" value="RNGMNOXGNASE"/>
</dbReference>
<keyword evidence="9 10" id="KW-0472">Membrane</keyword>
<evidence type="ECO:0000256" key="10">
    <source>
        <dbReference type="RuleBase" id="RU367121"/>
    </source>
</evidence>
<evidence type="ECO:0000256" key="1">
    <source>
        <dbReference type="ARBA" id="ARBA00001974"/>
    </source>
</evidence>
<dbReference type="EMBL" id="SPNW01000046">
    <property type="protein sequence ID" value="TIA87866.1"/>
    <property type="molecule type" value="Genomic_DNA"/>
</dbReference>
<dbReference type="GO" id="GO:0050660">
    <property type="term" value="F:flavin adenine dinucleotide binding"/>
    <property type="evidence" value="ECO:0007669"/>
    <property type="project" value="UniProtKB-UniRule"/>
</dbReference>
<accession>A0A4T0FM79</accession>
<dbReference type="GO" id="GO:0006696">
    <property type="term" value="P:ergosterol biosynthetic process"/>
    <property type="evidence" value="ECO:0007669"/>
    <property type="project" value="TreeGrafter"/>
</dbReference>
<dbReference type="AlphaFoldDB" id="A0A4T0FM79"/>
<feature type="transmembrane region" description="Helical" evidence="10">
    <location>
        <begin position="457"/>
        <end position="477"/>
    </location>
</feature>
<proteinExistence type="inferred from homology"/>
<evidence type="ECO:0000256" key="9">
    <source>
        <dbReference type="ARBA" id="ARBA00023136"/>
    </source>
</evidence>
<keyword evidence="13" id="KW-1185">Reference proteome</keyword>
<dbReference type="GO" id="GO:0004506">
    <property type="term" value="F:squalene monooxygenase activity"/>
    <property type="evidence" value="ECO:0007669"/>
    <property type="project" value="UniProtKB-UniRule"/>
</dbReference>
<dbReference type="PANTHER" id="PTHR10835">
    <property type="entry name" value="SQUALENE MONOOXYGENASE"/>
    <property type="match status" value="1"/>
</dbReference>
<dbReference type="EC" id="1.14.14.17" evidence="4 10"/>
<dbReference type="InterPro" id="IPR036188">
    <property type="entry name" value="FAD/NAD-bd_sf"/>
</dbReference>
<dbReference type="OrthoDB" id="1678617at2759"/>